<dbReference type="Proteomes" id="UP000007382">
    <property type="component" value="Chromosome"/>
</dbReference>
<reference evidence="2 3" key="1">
    <citation type="journal article" date="2012" name="J. Bacteriol.">
        <title>Complete Genome Sequence of Leptospirillum ferrooxidans Strain C2-3, Isolated from a Fresh Volcanic Ash Deposit on the Island of Miyake, Japan.</title>
        <authorList>
            <person name="Fujimura R."/>
            <person name="Sato Y."/>
            <person name="Nishizawa T."/>
            <person name="Oshima K."/>
            <person name="Kim S.-W."/>
            <person name="Hattori M."/>
            <person name="Kamijo T."/>
            <person name="Ohta H."/>
        </authorList>
    </citation>
    <scope>NUCLEOTIDE SEQUENCE [LARGE SCALE GENOMIC DNA]</scope>
    <source>
        <strain evidence="2 3">C2-3</strain>
    </source>
</reference>
<dbReference type="InterPro" id="IPR005835">
    <property type="entry name" value="NTP_transferase_dom"/>
</dbReference>
<dbReference type="RefSeq" id="WP_014450506.1">
    <property type="nucleotide sequence ID" value="NC_017094.1"/>
</dbReference>
<dbReference type="Gene3D" id="3.90.550.10">
    <property type="entry name" value="Spore Coat Polysaccharide Biosynthesis Protein SpsA, Chain A"/>
    <property type="match status" value="1"/>
</dbReference>
<keyword evidence="3" id="KW-1185">Reference proteome</keyword>
<gene>
    <name evidence="2" type="ordered locus">LFE_2351</name>
</gene>
<dbReference type="eggNOG" id="COG1208">
    <property type="taxonomic scope" value="Bacteria"/>
</dbReference>
<organism evidence="2 3">
    <name type="scientific">Leptospirillum ferrooxidans (strain C2-3)</name>
    <dbReference type="NCBI Taxonomy" id="1162668"/>
    <lineage>
        <taxon>Bacteria</taxon>
        <taxon>Pseudomonadati</taxon>
        <taxon>Nitrospirota</taxon>
        <taxon>Nitrospiria</taxon>
        <taxon>Nitrospirales</taxon>
        <taxon>Nitrospiraceae</taxon>
        <taxon>Leptospirillum</taxon>
    </lineage>
</organism>
<dbReference type="AlphaFoldDB" id="I0IRX4"/>
<dbReference type="HOGENOM" id="CLU_029499_2_1_0"/>
<reference evidence="3" key="2">
    <citation type="submission" date="2012-03" db="EMBL/GenBank/DDBJ databases">
        <title>The complete genome sequence of the pioneer microbe on fresh volcanic deposit, Leptospirillum ferrooxidans strain C2-3.</title>
        <authorList>
            <person name="Fujimura R."/>
            <person name="Sato Y."/>
            <person name="Nishizawa T."/>
            <person name="Nanba K."/>
            <person name="Oshima K."/>
            <person name="Hattori M."/>
            <person name="Kamijo T."/>
            <person name="Ohta H."/>
        </authorList>
    </citation>
    <scope>NUCLEOTIDE SEQUENCE [LARGE SCALE GENOMIC DNA]</scope>
    <source>
        <strain evidence="3">C2-3</strain>
    </source>
</reference>
<name>I0IRX4_LEPFC</name>
<feature type="domain" description="Nucleotidyl transferase" evidence="1">
    <location>
        <begin position="10"/>
        <end position="237"/>
    </location>
</feature>
<dbReference type="SUPFAM" id="SSF53448">
    <property type="entry name" value="Nucleotide-diphospho-sugar transferases"/>
    <property type="match status" value="1"/>
</dbReference>
<dbReference type="OrthoDB" id="9814110at2"/>
<evidence type="ECO:0000259" key="1">
    <source>
        <dbReference type="Pfam" id="PF00483"/>
    </source>
</evidence>
<dbReference type="STRING" id="1162668.LFE_2351"/>
<dbReference type="InterPro" id="IPR050486">
    <property type="entry name" value="Mannose-1P_guanyltransferase"/>
</dbReference>
<accession>I0IRX4</accession>
<dbReference type="KEGG" id="lfc:LFE_2351"/>
<protein>
    <submittedName>
        <fullName evidence="2">Putative nucleoside-diphosphatesugar pyrophosphorylase</fullName>
    </submittedName>
</protein>
<dbReference type="PANTHER" id="PTHR22572">
    <property type="entry name" value="SUGAR-1-PHOSPHATE GUANYL TRANSFERASE"/>
    <property type="match status" value="1"/>
</dbReference>
<evidence type="ECO:0000313" key="3">
    <source>
        <dbReference type="Proteomes" id="UP000007382"/>
    </source>
</evidence>
<evidence type="ECO:0000313" key="2">
    <source>
        <dbReference type="EMBL" id="BAM08023.1"/>
    </source>
</evidence>
<dbReference type="InterPro" id="IPR029044">
    <property type="entry name" value="Nucleotide-diphossugar_trans"/>
</dbReference>
<proteinExistence type="predicted"/>
<dbReference type="PATRIC" id="fig|1162668.3.peg.2794"/>
<dbReference type="Pfam" id="PF00483">
    <property type="entry name" value="NTP_transferase"/>
    <property type="match status" value="1"/>
</dbReference>
<dbReference type="EMBL" id="AP012342">
    <property type="protein sequence ID" value="BAM08023.1"/>
    <property type="molecule type" value="Genomic_DNA"/>
</dbReference>
<sequence length="250" mass="27123">MEKGSDVTGFVLMAGAGSRLRGIFPNIPKPLVPVDGVPMGIRVIRQMRDAGISRIIVNLHHDAGTIREGISRALPSGIEILWSYEDIVMGTGGGILHAKPFFQESDILVVATCDILTGYDLGKGILAHRTSGERISLVLSPSGPESESGRIATTQNEGVAFPPFDSVAGDVPHFFTGIHLINPDVFSGLGENLAPPFSIVELYREYLGKGGFIRAQVTSEPWLDLGTEDGYRHRESFLEELRQGSGRRER</sequence>